<keyword evidence="13" id="KW-0469">Meiosis</keyword>
<evidence type="ECO:0000256" key="5">
    <source>
        <dbReference type="ARBA" id="ARBA00022723"/>
    </source>
</evidence>
<gene>
    <name evidence="17" type="ORF">Purlil1_9368</name>
</gene>
<dbReference type="Gene3D" id="3.40.605.10">
    <property type="entry name" value="Aldehyde Dehydrogenase, Chain A, domain 1"/>
    <property type="match status" value="1"/>
</dbReference>
<comment type="subunit">
    <text evidence="14">Interacts with EME1.</text>
</comment>
<dbReference type="InterPro" id="IPR016161">
    <property type="entry name" value="Ald_DH/histidinol_DH"/>
</dbReference>
<keyword evidence="11 14" id="KW-0234">DNA repair</keyword>
<evidence type="ECO:0000313" key="17">
    <source>
        <dbReference type="EMBL" id="KAK4086283.1"/>
    </source>
</evidence>
<proteinExistence type="inferred from homology"/>
<dbReference type="InterPro" id="IPR015590">
    <property type="entry name" value="Aldehyde_DH_dom"/>
</dbReference>
<dbReference type="EMBL" id="JAWRVI010000042">
    <property type="protein sequence ID" value="KAK4086283.1"/>
    <property type="molecule type" value="Genomic_DNA"/>
</dbReference>
<evidence type="ECO:0000256" key="6">
    <source>
        <dbReference type="ARBA" id="ARBA00022759"/>
    </source>
</evidence>
<feature type="region of interest" description="Disordered" evidence="15">
    <location>
        <begin position="119"/>
        <end position="155"/>
    </location>
</feature>
<name>A0ABR0BS58_PURLI</name>
<comment type="function">
    <text evidence="14">Interacts with EME1 to form a DNA structure-specific endonuclease with substrate preference for branched DNA structures with a 5'-end at the branch nick. Typical substrates include 3'-flap structures, D-loops, replication forks and nicked Holliday junctions. May be required in mitosis for the processing of stalled or collapsed replication fork intermediates. May be required in meiosis for the repair of meiosis-specific double strand breaks subsequent to single-end invasion (SEI).</text>
</comment>
<dbReference type="Gene3D" id="1.10.150.110">
    <property type="entry name" value="DNA polymerase beta, N-terminal domain-like"/>
    <property type="match status" value="1"/>
</dbReference>
<dbReference type="CDD" id="cd20074">
    <property type="entry name" value="XPF_nuclease_Mus81"/>
    <property type="match status" value="1"/>
</dbReference>
<comment type="caution">
    <text evidence="17">The sequence shown here is derived from an EMBL/GenBank/DDBJ whole genome shotgun (WGS) entry which is preliminary data.</text>
</comment>
<dbReference type="Proteomes" id="UP001287286">
    <property type="component" value="Unassembled WGS sequence"/>
</dbReference>
<evidence type="ECO:0000256" key="11">
    <source>
        <dbReference type="ARBA" id="ARBA00023204"/>
    </source>
</evidence>
<dbReference type="Gene3D" id="3.40.309.10">
    <property type="entry name" value="Aldehyde Dehydrogenase, Chain A, domain 2"/>
    <property type="match status" value="1"/>
</dbReference>
<accession>A0ABR0BS58</accession>
<dbReference type="PANTHER" id="PTHR13451">
    <property type="entry name" value="CLASS II CROSSOVER JUNCTION ENDONUCLEASE MUS81"/>
    <property type="match status" value="1"/>
</dbReference>
<dbReference type="CDD" id="cd21036">
    <property type="entry name" value="WH_MUS81"/>
    <property type="match status" value="1"/>
</dbReference>
<comment type="cofactor">
    <cofactor evidence="1 14">
        <name>Mg(2+)</name>
        <dbReference type="ChEBI" id="CHEBI:18420"/>
    </cofactor>
</comment>
<evidence type="ECO:0000313" key="18">
    <source>
        <dbReference type="Proteomes" id="UP001287286"/>
    </source>
</evidence>
<dbReference type="Gene3D" id="1.10.150.670">
    <property type="entry name" value="Crossover junction endonuclease EME1, DNA-binding domain"/>
    <property type="match status" value="1"/>
</dbReference>
<evidence type="ECO:0000256" key="12">
    <source>
        <dbReference type="ARBA" id="ARBA00023242"/>
    </source>
</evidence>
<evidence type="ECO:0000256" key="14">
    <source>
        <dbReference type="RuleBase" id="RU369042"/>
    </source>
</evidence>
<comment type="similarity">
    <text evidence="3 14">Belongs to the XPF family.</text>
</comment>
<keyword evidence="8 14" id="KW-0378">Hydrolase</keyword>
<feature type="compositionally biased region" description="Basic and acidic residues" evidence="15">
    <location>
        <begin position="739"/>
        <end position="748"/>
    </location>
</feature>
<feature type="compositionally biased region" description="Basic residues" evidence="15">
    <location>
        <begin position="629"/>
        <end position="639"/>
    </location>
</feature>
<keyword evidence="4 14" id="KW-0540">Nuclease</keyword>
<dbReference type="InterPro" id="IPR006166">
    <property type="entry name" value="ERCC4_domain"/>
</dbReference>
<evidence type="ECO:0000256" key="1">
    <source>
        <dbReference type="ARBA" id="ARBA00001946"/>
    </source>
</evidence>
<keyword evidence="10 14" id="KW-0233">DNA recombination</keyword>
<evidence type="ECO:0000256" key="9">
    <source>
        <dbReference type="ARBA" id="ARBA00022842"/>
    </source>
</evidence>
<evidence type="ECO:0000256" key="10">
    <source>
        <dbReference type="ARBA" id="ARBA00023172"/>
    </source>
</evidence>
<keyword evidence="18" id="KW-1185">Reference proteome</keyword>
<comment type="subcellular location">
    <subcellularLocation>
        <location evidence="2 14">Nucleus</location>
    </subcellularLocation>
</comment>
<dbReference type="Pfam" id="PF02732">
    <property type="entry name" value="ERCC4"/>
    <property type="match status" value="1"/>
</dbReference>
<feature type="region of interest" description="Disordered" evidence="15">
    <location>
        <begin position="739"/>
        <end position="779"/>
    </location>
</feature>
<evidence type="ECO:0000256" key="8">
    <source>
        <dbReference type="ARBA" id="ARBA00022801"/>
    </source>
</evidence>
<dbReference type="SUPFAM" id="SSF53720">
    <property type="entry name" value="ALDH-like"/>
    <property type="match status" value="1"/>
</dbReference>
<evidence type="ECO:0000259" key="16">
    <source>
        <dbReference type="SMART" id="SM00891"/>
    </source>
</evidence>
<dbReference type="Gene3D" id="1.10.10.10">
    <property type="entry name" value="Winged helix-like DNA-binding domain superfamily/Winged helix DNA-binding domain"/>
    <property type="match status" value="1"/>
</dbReference>
<dbReference type="Pfam" id="PF14716">
    <property type="entry name" value="HHH_8"/>
    <property type="match status" value="1"/>
</dbReference>
<dbReference type="InterPro" id="IPR033309">
    <property type="entry name" value="Mus81"/>
</dbReference>
<evidence type="ECO:0000256" key="2">
    <source>
        <dbReference type="ARBA" id="ARBA00004123"/>
    </source>
</evidence>
<dbReference type="InterPro" id="IPR016162">
    <property type="entry name" value="Ald_DH_N"/>
</dbReference>
<feature type="compositionally biased region" description="Pro residues" evidence="15">
    <location>
        <begin position="757"/>
        <end position="773"/>
    </location>
</feature>
<feature type="domain" description="ERCC4" evidence="16">
    <location>
        <begin position="815"/>
        <end position="921"/>
    </location>
</feature>
<dbReference type="SMART" id="SM00891">
    <property type="entry name" value="ERCC4"/>
    <property type="match status" value="1"/>
</dbReference>
<dbReference type="InterPro" id="IPR016163">
    <property type="entry name" value="Ald_DH_C"/>
</dbReference>
<dbReference type="Pfam" id="PF21136">
    <property type="entry name" value="WHD_MUS81"/>
    <property type="match status" value="1"/>
</dbReference>
<dbReference type="EC" id="3.1.22.-" evidence="14"/>
<dbReference type="Gene3D" id="3.40.50.10130">
    <property type="match status" value="1"/>
</dbReference>
<feature type="region of interest" description="Disordered" evidence="15">
    <location>
        <begin position="596"/>
        <end position="640"/>
    </location>
</feature>
<keyword evidence="6 14" id="KW-0255">Endonuclease</keyword>
<sequence>MQWRVPSAGARWWDGWRGFATYGPHARNTGLPGGALSRHSWGPLARDTNPAINEPSGACPPNSPNSLWCCHVRTVALSSASVEAANSGAHRIQSRAGYSILRTAPYRVVVTMRTRSFPPLPHVPAHGQQATPPDRPFAVAARGQPNRDGDRSSPAGRASLLQRRWIHGCLDSDGDAAPRTAPSAGCQKNGETLYALVHPYNTGCTIYLMLSPSPGSQLTPGAGESVAALAELADAPPLCAPLDVQVRSMELELKPSRDGTSYCLQGSINDPPGARVLALCARGGRVASASAKTVLRSIDNGDSSSAATGCKTRRVLCRGFYIAPTVFLDVAEDAESIRQEIFGPVAIINRFESEEEVLRLANDTPYGLMAGIFTKDVTRAMRLAAELDSAMVGVNTVSTSFLQTPFGGTKQSGIGRENGIHAIRSYTEPKTVYINMNAESKAVELGVIGLRRSADDSRTPSASALLAKHPDVTTAQPDATSFTPHFLLLCCVTLPHGVATVAGTRPDAELAPSLTGVVMPDDAECANPQLLAWVKEWYDVARERNSKGATVYRNAYESLKACPLVFQHPAELQQLKGFGPKLCERLTAQLQKHCQQHGHPMPEHPQVRKAAERAQQAEDEDAAGEGAGKKKKKTARKPKPYVPAFRSGAYALVLGLSTQPEDSNTGMTKAELIEVSQPHCDASFTAPPDPTKFYTAWNSMKTLVQKELVYERGVPLKRYALTDDGWDVAKRIKDTREWQCENKGDDATRPASTHVPDPQPGPAPRLESPPPQAELPREQPSPYQNVVAEGPLVAGDGSLPDFTPVRLSPGSFTVHLVLDVREVRAKTDRDYMQDELAKQGVKPIMRSLAVGDAQWIAKLHDPDLLARHGAEGDEIVLDWIVERKRLDDLIGSIKDGRFHEQKFRLRRSGVKKVIYIIEDISIDPATLQRYEESVQSAIASTQVVNGYFVKRTAKMDDTIKYLAKLTGMLKRDYERKTLNVIPTHVLTAQNYLPLLSKLRERDPLLGYYISYPAFASLASKSEMMTLRDVFLKMLMTTRGVTGERALEIQKRWKTPHAFVKAFEACGSGELGRKRKRELVSTELDHLVGRTKISKQLGQKIAEVWGDA</sequence>
<dbReference type="SUPFAM" id="SSF52980">
    <property type="entry name" value="Restriction endonuclease-like"/>
    <property type="match status" value="1"/>
</dbReference>
<dbReference type="Pfam" id="PF00171">
    <property type="entry name" value="Aldedh"/>
    <property type="match status" value="1"/>
</dbReference>
<organism evidence="17 18">
    <name type="scientific">Purpureocillium lilacinum</name>
    <name type="common">Paecilomyces lilacinus</name>
    <dbReference type="NCBI Taxonomy" id="33203"/>
    <lineage>
        <taxon>Eukaryota</taxon>
        <taxon>Fungi</taxon>
        <taxon>Dikarya</taxon>
        <taxon>Ascomycota</taxon>
        <taxon>Pezizomycotina</taxon>
        <taxon>Sordariomycetes</taxon>
        <taxon>Hypocreomycetidae</taxon>
        <taxon>Hypocreales</taxon>
        <taxon>Ophiocordycipitaceae</taxon>
        <taxon>Purpureocillium</taxon>
    </lineage>
</organism>
<evidence type="ECO:0000256" key="3">
    <source>
        <dbReference type="ARBA" id="ARBA00010015"/>
    </source>
</evidence>
<dbReference type="PANTHER" id="PTHR13451:SF0">
    <property type="entry name" value="CROSSOVER JUNCTION ENDONUCLEASE MUS81"/>
    <property type="match status" value="1"/>
</dbReference>
<evidence type="ECO:0000256" key="15">
    <source>
        <dbReference type="SAM" id="MobiDB-lite"/>
    </source>
</evidence>
<evidence type="ECO:0000256" key="7">
    <source>
        <dbReference type="ARBA" id="ARBA00022763"/>
    </source>
</evidence>
<keyword evidence="5 14" id="KW-0479">Metal-binding</keyword>
<evidence type="ECO:0000256" key="13">
    <source>
        <dbReference type="ARBA" id="ARBA00023254"/>
    </source>
</evidence>
<dbReference type="InterPro" id="IPR010996">
    <property type="entry name" value="HHH_MUS81"/>
</dbReference>
<evidence type="ECO:0000256" key="4">
    <source>
        <dbReference type="ARBA" id="ARBA00022722"/>
    </source>
</evidence>
<feature type="compositionally biased region" description="Basic and acidic residues" evidence="15">
    <location>
        <begin position="600"/>
        <end position="616"/>
    </location>
</feature>
<dbReference type="InterPro" id="IPR027421">
    <property type="entry name" value="DNA_pol_lamdba_lyase_dom_sf"/>
</dbReference>
<dbReference type="InterPro" id="IPR036388">
    <property type="entry name" value="WH-like_DNA-bd_sf"/>
</dbReference>
<keyword evidence="12 14" id="KW-0539">Nucleus</keyword>
<keyword evidence="9 14" id="KW-0460">Magnesium</keyword>
<dbReference type="SUPFAM" id="SSF47802">
    <property type="entry name" value="DNA polymerase beta, N-terminal domain-like"/>
    <property type="match status" value="1"/>
</dbReference>
<protein>
    <recommendedName>
        <fullName evidence="14">Crossover junction endonuclease MUS81</fullName>
        <ecNumber evidence="14">3.1.22.-</ecNumber>
    </recommendedName>
</protein>
<dbReference type="InterPro" id="IPR042530">
    <property type="entry name" value="EME1/EME2_C"/>
</dbReference>
<dbReference type="InterPro" id="IPR047416">
    <property type="entry name" value="XPF_nuclease_Mus81"/>
</dbReference>
<reference evidence="17 18" key="1">
    <citation type="journal article" date="2024" name="Microbiol. Resour. Announc.">
        <title>Genome annotations for the ascomycete fungi Trichoderma harzianum, Trichoderma aggressivum, and Purpureocillium lilacinum.</title>
        <authorList>
            <person name="Beijen E.P.W."/>
            <person name="Ohm R.A."/>
        </authorList>
    </citation>
    <scope>NUCLEOTIDE SEQUENCE [LARGE SCALE GENOMIC DNA]</scope>
    <source>
        <strain evidence="17 18">CBS 150709</strain>
    </source>
</reference>
<dbReference type="InterPro" id="IPR011335">
    <property type="entry name" value="Restrct_endonuc-II-like"/>
</dbReference>
<dbReference type="InterPro" id="IPR047417">
    <property type="entry name" value="WHD_MUS81"/>
</dbReference>
<keyword evidence="7 14" id="KW-0227">DNA damage</keyword>